<gene>
    <name evidence="7" type="ORF">E1295_16095</name>
</gene>
<protein>
    <submittedName>
        <fullName evidence="7">Two-component sensor histidine kinase</fullName>
    </submittedName>
</protein>
<evidence type="ECO:0000259" key="6">
    <source>
        <dbReference type="Pfam" id="PF07730"/>
    </source>
</evidence>
<organism evidence="7 8">
    <name type="scientific">Nonomuraea mesophila</name>
    <dbReference type="NCBI Taxonomy" id="2530382"/>
    <lineage>
        <taxon>Bacteria</taxon>
        <taxon>Bacillati</taxon>
        <taxon>Actinomycetota</taxon>
        <taxon>Actinomycetes</taxon>
        <taxon>Streptosporangiales</taxon>
        <taxon>Streptosporangiaceae</taxon>
        <taxon>Nonomuraea</taxon>
    </lineage>
</organism>
<name>A0A4R5FN55_9ACTN</name>
<feature type="transmembrane region" description="Helical" evidence="4">
    <location>
        <begin position="20"/>
        <end position="41"/>
    </location>
</feature>
<evidence type="ECO:0000313" key="7">
    <source>
        <dbReference type="EMBL" id="TDE54038.1"/>
    </source>
</evidence>
<keyword evidence="2 7" id="KW-0418">Kinase</keyword>
<dbReference type="GO" id="GO:0000155">
    <property type="term" value="F:phosphorelay sensor kinase activity"/>
    <property type="evidence" value="ECO:0007669"/>
    <property type="project" value="InterPro"/>
</dbReference>
<comment type="caution">
    <text evidence="7">The sequence shown here is derived from an EMBL/GenBank/DDBJ whole genome shotgun (WGS) entry which is preliminary data.</text>
</comment>
<feature type="domain" description="Signal transduction histidine kinase subgroup 3 dimerisation and phosphoacceptor" evidence="6">
    <location>
        <begin position="172"/>
        <end position="234"/>
    </location>
</feature>
<dbReference type="GO" id="GO:0046983">
    <property type="term" value="F:protein dimerization activity"/>
    <property type="evidence" value="ECO:0007669"/>
    <property type="project" value="InterPro"/>
</dbReference>
<dbReference type="AlphaFoldDB" id="A0A4R5FN55"/>
<dbReference type="InterPro" id="IPR036890">
    <property type="entry name" value="HATPase_C_sf"/>
</dbReference>
<dbReference type="Gene3D" id="3.30.565.10">
    <property type="entry name" value="Histidine kinase-like ATPase, C-terminal domain"/>
    <property type="match status" value="1"/>
</dbReference>
<keyword evidence="4" id="KW-0472">Membrane</keyword>
<evidence type="ECO:0000256" key="3">
    <source>
        <dbReference type="ARBA" id="ARBA00023012"/>
    </source>
</evidence>
<dbReference type="InterPro" id="IPR050482">
    <property type="entry name" value="Sensor_HK_TwoCompSys"/>
</dbReference>
<evidence type="ECO:0000256" key="4">
    <source>
        <dbReference type="SAM" id="Phobius"/>
    </source>
</evidence>
<feature type="transmembrane region" description="Helical" evidence="4">
    <location>
        <begin position="120"/>
        <end position="139"/>
    </location>
</feature>
<dbReference type="CDD" id="cd16917">
    <property type="entry name" value="HATPase_UhpB-NarQ-NarX-like"/>
    <property type="match status" value="1"/>
</dbReference>
<evidence type="ECO:0000256" key="2">
    <source>
        <dbReference type="ARBA" id="ARBA00022777"/>
    </source>
</evidence>
<keyword evidence="8" id="KW-1185">Reference proteome</keyword>
<dbReference type="PANTHER" id="PTHR24421">
    <property type="entry name" value="NITRATE/NITRITE SENSOR PROTEIN NARX-RELATED"/>
    <property type="match status" value="1"/>
</dbReference>
<dbReference type="InterPro" id="IPR003594">
    <property type="entry name" value="HATPase_dom"/>
</dbReference>
<feature type="transmembrane region" description="Helical" evidence="4">
    <location>
        <begin position="96"/>
        <end position="114"/>
    </location>
</feature>
<reference evidence="7 8" key="1">
    <citation type="submission" date="2019-03" db="EMBL/GenBank/DDBJ databases">
        <title>Draft genome sequences of novel Actinobacteria.</title>
        <authorList>
            <person name="Sahin N."/>
            <person name="Ay H."/>
            <person name="Saygin H."/>
        </authorList>
    </citation>
    <scope>NUCLEOTIDE SEQUENCE [LARGE SCALE GENOMIC DNA]</scope>
    <source>
        <strain evidence="7 8">6K102</strain>
    </source>
</reference>
<sequence length="354" mass="37705">MFVVSVVAGGPVLVGAADAVIPRALWITLFVVFIAAVLVAGGSGRPRWARHGAFAAAVVAAWVVVVAAEHWNLLPILLVIVAAMSVHVVPPWAGFVVVGLNTVVLAVSAAWRGLDAPETALGIGFYVLIQAATLLSSLATMREQKMRRELAEAHVGLQAASVLLSESARTAERLRISRELHDLMGHQLTVLTLELEAARHRDGERAREHVERADRVARDLLGDVRATVGRLRTESSDLTKALRQVVRDLPGLEVSIEVAPEVRAGEEQVAALVRAVQEIVTNTIRHAGARELWIEVASDGDAVRLTAVDDGRGAADPVLGNGLRGLAERFEALGGEVSVDGRRGFRVTAEVPAS</sequence>
<keyword evidence="1" id="KW-0808">Transferase</keyword>
<dbReference type="PANTHER" id="PTHR24421:SF59">
    <property type="entry name" value="OXYGEN SENSOR HISTIDINE KINASE NREB"/>
    <property type="match status" value="1"/>
</dbReference>
<keyword evidence="4" id="KW-0812">Transmembrane</keyword>
<dbReference type="GO" id="GO:0016020">
    <property type="term" value="C:membrane"/>
    <property type="evidence" value="ECO:0007669"/>
    <property type="project" value="InterPro"/>
</dbReference>
<proteinExistence type="predicted"/>
<evidence type="ECO:0000256" key="1">
    <source>
        <dbReference type="ARBA" id="ARBA00022679"/>
    </source>
</evidence>
<dbReference type="Gene3D" id="1.20.5.1930">
    <property type="match status" value="1"/>
</dbReference>
<feature type="domain" description="Histidine kinase/HSP90-like ATPase" evidence="5">
    <location>
        <begin position="270"/>
        <end position="352"/>
    </location>
</feature>
<dbReference type="Pfam" id="PF02518">
    <property type="entry name" value="HATPase_c"/>
    <property type="match status" value="1"/>
</dbReference>
<dbReference type="Pfam" id="PF07730">
    <property type="entry name" value="HisKA_3"/>
    <property type="match status" value="1"/>
</dbReference>
<dbReference type="EMBL" id="SMLD01000035">
    <property type="protein sequence ID" value="TDE54038.1"/>
    <property type="molecule type" value="Genomic_DNA"/>
</dbReference>
<dbReference type="Proteomes" id="UP000295136">
    <property type="component" value="Unassembled WGS sequence"/>
</dbReference>
<evidence type="ECO:0000259" key="5">
    <source>
        <dbReference type="Pfam" id="PF02518"/>
    </source>
</evidence>
<evidence type="ECO:0000313" key="8">
    <source>
        <dbReference type="Proteomes" id="UP000295136"/>
    </source>
</evidence>
<keyword evidence="3" id="KW-0902">Two-component regulatory system</keyword>
<dbReference type="InterPro" id="IPR011712">
    <property type="entry name" value="Sig_transdc_His_kin_sub3_dim/P"/>
</dbReference>
<keyword evidence="4" id="KW-1133">Transmembrane helix</keyword>
<accession>A0A4R5FN55</accession>
<dbReference type="SUPFAM" id="SSF55874">
    <property type="entry name" value="ATPase domain of HSP90 chaperone/DNA topoisomerase II/histidine kinase"/>
    <property type="match status" value="1"/>
</dbReference>